<comment type="similarity">
    <text evidence="2 6">Belongs to the plant self-incompatibility (S1) protein family.</text>
</comment>
<sequence>MHASKVDVVVVNKLSPNIMLTFHCKSADNDLGERSLAFDTSWDWSFRVNFFDTTLFWWVDDNGKSRQEGFQIYKAKRDVERCHNYCKYEIRSPEESYLICYINGRSHDERWYVTNVLQLMRNR</sequence>
<evidence type="ECO:0000313" key="7">
    <source>
        <dbReference type="EMBL" id="KAI3921484.1"/>
    </source>
</evidence>
<dbReference type="GO" id="GO:0060320">
    <property type="term" value="P:rejection of self pollen"/>
    <property type="evidence" value="ECO:0007669"/>
    <property type="project" value="UniProtKB-KW"/>
</dbReference>
<organism evidence="7 8">
    <name type="scientific">Papaver atlanticum</name>
    <dbReference type="NCBI Taxonomy" id="357466"/>
    <lineage>
        <taxon>Eukaryota</taxon>
        <taxon>Viridiplantae</taxon>
        <taxon>Streptophyta</taxon>
        <taxon>Embryophyta</taxon>
        <taxon>Tracheophyta</taxon>
        <taxon>Spermatophyta</taxon>
        <taxon>Magnoliopsida</taxon>
        <taxon>Ranunculales</taxon>
        <taxon>Papaveraceae</taxon>
        <taxon>Papaveroideae</taxon>
        <taxon>Papaver</taxon>
    </lineage>
</organism>
<comment type="caution">
    <text evidence="7">The sequence shown here is derived from an EMBL/GenBank/DDBJ whole genome shotgun (WGS) entry which is preliminary data.</text>
</comment>
<dbReference type="PANTHER" id="PTHR31232">
    <property type="match status" value="1"/>
</dbReference>
<dbReference type="InterPro" id="IPR010264">
    <property type="entry name" value="Self-incomp_S1"/>
</dbReference>
<dbReference type="Proteomes" id="UP001202328">
    <property type="component" value="Unassembled WGS sequence"/>
</dbReference>
<dbReference type="Pfam" id="PF05938">
    <property type="entry name" value="Self-incomp_S1"/>
    <property type="match status" value="1"/>
</dbReference>
<evidence type="ECO:0000256" key="3">
    <source>
        <dbReference type="ARBA" id="ARBA00022471"/>
    </source>
</evidence>
<evidence type="ECO:0000256" key="6">
    <source>
        <dbReference type="RuleBase" id="RU367044"/>
    </source>
</evidence>
<accession>A0AAD4XKU5</accession>
<keyword evidence="5" id="KW-0732">Signal</keyword>
<evidence type="ECO:0000256" key="2">
    <source>
        <dbReference type="ARBA" id="ARBA00005581"/>
    </source>
</evidence>
<reference evidence="7" key="1">
    <citation type="submission" date="2022-04" db="EMBL/GenBank/DDBJ databases">
        <title>A functionally conserved STORR gene fusion in Papaver species that diverged 16.8 million years ago.</title>
        <authorList>
            <person name="Catania T."/>
        </authorList>
    </citation>
    <scope>NUCLEOTIDE SEQUENCE</scope>
    <source>
        <strain evidence="7">S-188037</strain>
    </source>
</reference>
<dbReference type="GO" id="GO:0005576">
    <property type="term" value="C:extracellular region"/>
    <property type="evidence" value="ECO:0007669"/>
    <property type="project" value="UniProtKB-SubCell"/>
</dbReference>
<keyword evidence="8" id="KW-1185">Reference proteome</keyword>
<gene>
    <name evidence="7" type="ORF">MKW98_013418</name>
</gene>
<evidence type="ECO:0000256" key="1">
    <source>
        <dbReference type="ARBA" id="ARBA00004613"/>
    </source>
</evidence>
<evidence type="ECO:0000256" key="5">
    <source>
        <dbReference type="ARBA" id="ARBA00022729"/>
    </source>
</evidence>
<keyword evidence="3 6" id="KW-0713">Self-incompatibility</keyword>
<keyword evidence="4 6" id="KW-0964">Secreted</keyword>
<dbReference type="AlphaFoldDB" id="A0AAD4XKU5"/>
<protein>
    <recommendedName>
        <fullName evidence="6">S-protein homolog</fullName>
    </recommendedName>
</protein>
<evidence type="ECO:0000256" key="4">
    <source>
        <dbReference type="ARBA" id="ARBA00022525"/>
    </source>
</evidence>
<dbReference type="EMBL" id="JAJJMB010008687">
    <property type="protein sequence ID" value="KAI3921484.1"/>
    <property type="molecule type" value="Genomic_DNA"/>
</dbReference>
<proteinExistence type="inferred from homology"/>
<evidence type="ECO:0000313" key="8">
    <source>
        <dbReference type="Proteomes" id="UP001202328"/>
    </source>
</evidence>
<dbReference type="PANTHER" id="PTHR31232:SF18">
    <property type="entry name" value="S-PROTEIN HOMOLOG"/>
    <property type="match status" value="1"/>
</dbReference>
<name>A0AAD4XKU5_9MAGN</name>
<comment type="subcellular location">
    <subcellularLocation>
        <location evidence="1 6">Secreted</location>
    </subcellularLocation>
</comment>